<protein>
    <submittedName>
        <fullName evidence="1">Uncharacterized protein</fullName>
    </submittedName>
</protein>
<sequence length="304" mass="34703">MTAPEPFKMLCSYAYFRVKRMDEFLGSLPGGEASMLFGDSGAHSARTLGIHLTLEDYAAWCRRWDDQLTVYSNLDVIGAPEATYRNQKRLEAMGLQPLPVFHTGEPWYWLERYLDEGYTYIALGKLLGNPVKVVTPWLVKAFRLAEGRAVFHGFGMTVWELLKTFPFYSVDSSTWGRGFRWGTIRLFDRGRWVLVRLRDRAAVLRHRDLIRKHGYDPVILAHHDTYDRAAMGGLCAVAYHRAEAWLRARHHPVGVPSGVHNPFRCDPAGVPAGLHLYLADATTHWLLRAATGVHRYDHPPTTRE</sequence>
<evidence type="ECO:0000313" key="2">
    <source>
        <dbReference type="Proteomes" id="UP000295680"/>
    </source>
</evidence>
<keyword evidence="2" id="KW-1185">Reference proteome</keyword>
<accession>A0A4R2ISY3</accession>
<dbReference type="AlphaFoldDB" id="A0A4R2ISY3"/>
<reference evidence="1 2" key="1">
    <citation type="submission" date="2019-03" db="EMBL/GenBank/DDBJ databases">
        <title>Genomic Encyclopedia of Type Strains, Phase IV (KMG-IV): sequencing the most valuable type-strain genomes for metagenomic binning, comparative biology and taxonomic classification.</title>
        <authorList>
            <person name="Goeker M."/>
        </authorList>
    </citation>
    <scope>NUCLEOTIDE SEQUENCE [LARGE SCALE GENOMIC DNA]</scope>
    <source>
        <strain evidence="1 2">DSM 45934</strain>
    </source>
</reference>
<dbReference type="OrthoDB" id="4324733at2"/>
<comment type="caution">
    <text evidence="1">The sequence shown here is derived from an EMBL/GenBank/DDBJ whole genome shotgun (WGS) entry which is preliminary data.</text>
</comment>
<name>A0A4R2ISY3_9PSEU</name>
<dbReference type="Proteomes" id="UP000295680">
    <property type="component" value="Unassembled WGS sequence"/>
</dbReference>
<proteinExistence type="predicted"/>
<organism evidence="1 2">
    <name type="scientific">Actinocrispum wychmicini</name>
    <dbReference type="NCBI Taxonomy" id="1213861"/>
    <lineage>
        <taxon>Bacteria</taxon>
        <taxon>Bacillati</taxon>
        <taxon>Actinomycetota</taxon>
        <taxon>Actinomycetes</taxon>
        <taxon>Pseudonocardiales</taxon>
        <taxon>Pseudonocardiaceae</taxon>
        <taxon>Actinocrispum</taxon>
    </lineage>
</organism>
<dbReference type="RefSeq" id="WP_132125620.1">
    <property type="nucleotide sequence ID" value="NZ_SLWS01000017.1"/>
</dbReference>
<dbReference type="EMBL" id="SLWS01000017">
    <property type="protein sequence ID" value="TCO47319.1"/>
    <property type="molecule type" value="Genomic_DNA"/>
</dbReference>
<gene>
    <name evidence="1" type="ORF">EV192_11759</name>
</gene>
<evidence type="ECO:0000313" key="1">
    <source>
        <dbReference type="EMBL" id="TCO47319.1"/>
    </source>
</evidence>